<evidence type="ECO:0000313" key="1">
    <source>
        <dbReference type="EMBL" id="MPC73248.1"/>
    </source>
</evidence>
<sequence>MTRVQPVDEYVRLSRWKWMGHVYRRHGLVLGTPEGVVPGRRGRESPRETWLRTMKREVGDECCGDLEKIAQDRMWWREFIKALCIPEAATGYE</sequence>
<keyword evidence="2" id="KW-1185">Reference proteome</keyword>
<proteinExistence type="predicted"/>
<dbReference type="EMBL" id="VSRR010036421">
    <property type="protein sequence ID" value="MPC73248.1"/>
    <property type="molecule type" value="Genomic_DNA"/>
</dbReference>
<comment type="caution">
    <text evidence="1">The sequence shown here is derived from an EMBL/GenBank/DDBJ whole genome shotgun (WGS) entry which is preliminary data.</text>
</comment>
<dbReference type="Proteomes" id="UP000324222">
    <property type="component" value="Unassembled WGS sequence"/>
</dbReference>
<reference evidence="1 2" key="1">
    <citation type="submission" date="2019-05" db="EMBL/GenBank/DDBJ databases">
        <title>Another draft genome of Portunus trituberculatus and its Hox gene families provides insights of decapod evolution.</title>
        <authorList>
            <person name="Jeong J.-H."/>
            <person name="Song I."/>
            <person name="Kim S."/>
            <person name="Choi T."/>
            <person name="Kim D."/>
            <person name="Ryu S."/>
            <person name="Kim W."/>
        </authorList>
    </citation>
    <scope>NUCLEOTIDE SEQUENCE [LARGE SCALE GENOMIC DNA]</scope>
    <source>
        <tissue evidence="1">Muscle</tissue>
    </source>
</reference>
<accession>A0A5B7HX27</accession>
<gene>
    <name evidence="1" type="ORF">E2C01_067570</name>
</gene>
<evidence type="ECO:0000313" key="2">
    <source>
        <dbReference type="Proteomes" id="UP000324222"/>
    </source>
</evidence>
<name>A0A5B7HX27_PORTR</name>
<protein>
    <submittedName>
        <fullName evidence="1">Uncharacterized protein</fullName>
    </submittedName>
</protein>
<organism evidence="1 2">
    <name type="scientific">Portunus trituberculatus</name>
    <name type="common">Swimming crab</name>
    <name type="synonym">Neptunus trituberculatus</name>
    <dbReference type="NCBI Taxonomy" id="210409"/>
    <lineage>
        <taxon>Eukaryota</taxon>
        <taxon>Metazoa</taxon>
        <taxon>Ecdysozoa</taxon>
        <taxon>Arthropoda</taxon>
        <taxon>Crustacea</taxon>
        <taxon>Multicrustacea</taxon>
        <taxon>Malacostraca</taxon>
        <taxon>Eumalacostraca</taxon>
        <taxon>Eucarida</taxon>
        <taxon>Decapoda</taxon>
        <taxon>Pleocyemata</taxon>
        <taxon>Brachyura</taxon>
        <taxon>Eubrachyura</taxon>
        <taxon>Portunoidea</taxon>
        <taxon>Portunidae</taxon>
        <taxon>Portuninae</taxon>
        <taxon>Portunus</taxon>
    </lineage>
</organism>
<dbReference type="AlphaFoldDB" id="A0A5B7HX27"/>